<sequence>MRLSGKGVKRLNSAGYGDQYIHIKVTVPSHLNAEQRSLMLAWAATEKTKSGTVNGLEEYSAKFAGHSKQQQQGGESKNKKSEDNQSPKGESDTPESVDGDTSFLGKLKRTIFGS</sequence>
<evidence type="ECO:0000313" key="3">
    <source>
        <dbReference type="Proteomes" id="UP001196413"/>
    </source>
</evidence>
<accession>A0AAD5R569</accession>
<feature type="region of interest" description="Disordered" evidence="1">
    <location>
        <begin position="57"/>
        <end position="114"/>
    </location>
</feature>
<dbReference type="GO" id="GO:0006457">
    <property type="term" value="P:protein folding"/>
    <property type="evidence" value="ECO:0007669"/>
    <property type="project" value="InterPro"/>
</dbReference>
<name>A0AAD5R569_PARTN</name>
<dbReference type="AlphaFoldDB" id="A0AAD5R569"/>
<dbReference type="InterPro" id="IPR008971">
    <property type="entry name" value="HSP40/DnaJ_pept-bd"/>
</dbReference>
<dbReference type="SUPFAM" id="SSF49493">
    <property type="entry name" value="HSP40/DnaJ peptide-binding domain"/>
    <property type="match status" value="1"/>
</dbReference>
<dbReference type="Gene3D" id="2.60.260.20">
    <property type="entry name" value="Urease metallochaperone UreE, N-terminal domain"/>
    <property type="match status" value="1"/>
</dbReference>
<feature type="compositionally biased region" description="Basic and acidic residues" evidence="1">
    <location>
        <begin position="76"/>
        <end position="91"/>
    </location>
</feature>
<evidence type="ECO:0000256" key="1">
    <source>
        <dbReference type="SAM" id="MobiDB-lite"/>
    </source>
</evidence>
<gene>
    <name evidence="2" type="ORF">KIN20_031244</name>
</gene>
<evidence type="ECO:0008006" key="4">
    <source>
        <dbReference type="Google" id="ProtNLM"/>
    </source>
</evidence>
<evidence type="ECO:0000313" key="2">
    <source>
        <dbReference type="EMBL" id="KAJ1369705.1"/>
    </source>
</evidence>
<dbReference type="Proteomes" id="UP001196413">
    <property type="component" value="Unassembled WGS sequence"/>
</dbReference>
<dbReference type="EMBL" id="JAHQIW010006656">
    <property type="protein sequence ID" value="KAJ1369705.1"/>
    <property type="molecule type" value="Genomic_DNA"/>
</dbReference>
<proteinExistence type="predicted"/>
<keyword evidence="3" id="KW-1185">Reference proteome</keyword>
<protein>
    <recommendedName>
        <fullName evidence="4">Chaperone DnaJ C-terminal domain-containing protein</fullName>
    </recommendedName>
</protein>
<reference evidence="2" key="1">
    <citation type="submission" date="2021-06" db="EMBL/GenBank/DDBJ databases">
        <title>Parelaphostrongylus tenuis whole genome reference sequence.</title>
        <authorList>
            <person name="Garwood T.J."/>
            <person name="Larsen P.A."/>
            <person name="Fountain-Jones N.M."/>
            <person name="Garbe J.R."/>
            <person name="Macchietto M.G."/>
            <person name="Kania S.A."/>
            <person name="Gerhold R.W."/>
            <person name="Richards J.E."/>
            <person name="Wolf T.M."/>
        </authorList>
    </citation>
    <scope>NUCLEOTIDE SEQUENCE</scope>
    <source>
        <strain evidence="2">MNPRO001-30</strain>
        <tissue evidence="2">Meninges</tissue>
    </source>
</reference>
<comment type="caution">
    <text evidence="2">The sequence shown here is derived from an EMBL/GenBank/DDBJ whole genome shotgun (WGS) entry which is preliminary data.</text>
</comment>
<organism evidence="2 3">
    <name type="scientific">Parelaphostrongylus tenuis</name>
    <name type="common">Meningeal worm</name>
    <dbReference type="NCBI Taxonomy" id="148309"/>
    <lineage>
        <taxon>Eukaryota</taxon>
        <taxon>Metazoa</taxon>
        <taxon>Ecdysozoa</taxon>
        <taxon>Nematoda</taxon>
        <taxon>Chromadorea</taxon>
        <taxon>Rhabditida</taxon>
        <taxon>Rhabditina</taxon>
        <taxon>Rhabditomorpha</taxon>
        <taxon>Strongyloidea</taxon>
        <taxon>Metastrongylidae</taxon>
        <taxon>Parelaphostrongylus</taxon>
    </lineage>
</organism>
<dbReference type="GO" id="GO:0051082">
    <property type="term" value="F:unfolded protein binding"/>
    <property type="evidence" value="ECO:0007669"/>
    <property type="project" value="InterPro"/>
</dbReference>